<dbReference type="GO" id="GO:0000724">
    <property type="term" value="P:double-strand break repair via homologous recombination"/>
    <property type="evidence" value="ECO:0007669"/>
    <property type="project" value="TreeGrafter"/>
</dbReference>
<reference evidence="1 2" key="1">
    <citation type="submission" date="2022-03" db="EMBL/GenBank/DDBJ databases">
        <title>Genome data of Colletotrichum spp.</title>
        <authorList>
            <person name="Utami Y.D."/>
            <person name="Hiruma K."/>
        </authorList>
    </citation>
    <scope>NUCLEOTIDE SEQUENCE [LARGE SCALE GENOMIC DNA]</scope>
    <source>
        <strain evidence="1 2">MAFF 239500</strain>
    </source>
</reference>
<dbReference type="RefSeq" id="XP_049134252.1">
    <property type="nucleotide sequence ID" value="XM_049278295.1"/>
</dbReference>
<comment type="caution">
    <text evidence="1">The sequence shown here is derived from an EMBL/GenBank/DDBJ whole genome shotgun (WGS) entry which is preliminary data.</text>
</comment>
<dbReference type="InterPro" id="IPR019021">
    <property type="entry name" value="Mms22"/>
</dbReference>
<dbReference type="PANTHER" id="PTHR28122:SF1">
    <property type="entry name" value="E3 UBIQUITIN-PROTEIN LIGASE SUBSTRATE RECEPTOR MMS22"/>
    <property type="match status" value="1"/>
</dbReference>
<sequence length="1080" mass="121984">MDGILDQIIKPAVSTGVGFNAKEAARFVLDYVQKAMSFTSDADASSFVTRLSDVTKAFLSRLDSENGPDLHENVELVDILSNLVLVLSSAVRLCQKTQSLVTESFTMEMVLRKTAETLVRVLLNIGLNDVTRLYDDLQTLRYRERGIRSDQVVPHTWVLLMKALESLRIPRMSFWDITYSRMLQPSVNCGVESQEFERLWKNMFTLLPLCEFDNTGVIVTDRRHHVPMEGWSLPQQVLKRVFELYRKNPRQSPSFNDYCRALVSRCHYLVDQWGWQKCSGIIGTIFDFFGSQNLSHLRNEEAFRSARFLDSLHLNPSLRVEPEDRCFHIFLKLVALAINRLKQKGLVNDIRNLVARTLPNHDRQYSKEQNVHQHDLAALRNHHDLLCTLFWAAPRDLRPGIHNLEKLVIPASSHKEACLINLRAWNQLARFVVHEEPAASFTPLANWQSNVFRQLLDQYNSAAADIQQQFLALSKDASSNISEDLMNSIVTTNKAATMEIMLFSVKSSMDAVQHAGSLELARLASSPFQLQQVFQHFSTLPADFPSTLLQASLTTLERLLGRIESVFNEADDSQDSMASRTLESEDAILMLDRELAAVFLSTARCLLSNQSRGSPGASSVSKACVEQSVIVSGMMVGLFVRCTMMALSQVFKPTKYGLFGKAPTKLSWEQRQYLPLFLSVVAQKGAAINLETADAASKKSMRAEFEKVLNAVMNQMRVDVQIIATDSSEHPGYVKFVRNIISLIKAHGADICPVQKFFLEVSKEYSPPMQDPQLQAALIQSYGFKLAEGDPRVPSTLFHFFLNNFKGALQRDRLPHEVLLLKRALKHDAIMSFILGKMLPAVLHATLSNHEAYAMLDVLCDALGLALTQPTIARQVSEDSFACIPALVTTLLAWATAVKGAALCAEHIHVLRRITWLLNAFQPYIESFSLMPRAVKGWDNVMNRLQCFGLLAEGAHEYLGAEFDKGDVPFMAPSRLFRLLRAHNENFRIQDTTVLTWSEHIGNDISRNWVTTGPLLTVSGINRGTPSTQSGQGSLRPQWSMRELTTSLYDQLRIWHEWWIRVKGSPKERETFDYGEELIF</sequence>
<dbReference type="PANTHER" id="PTHR28122">
    <property type="entry name" value="E3 UBIQUITIN-PROTEIN LIGASE SUBSTRATE RECEPTOR MMS22"/>
    <property type="match status" value="1"/>
</dbReference>
<dbReference type="GO" id="GO:0031297">
    <property type="term" value="P:replication fork processing"/>
    <property type="evidence" value="ECO:0007669"/>
    <property type="project" value="InterPro"/>
</dbReference>
<dbReference type="EMBL" id="BQXU01000056">
    <property type="protein sequence ID" value="GKT51902.1"/>
    <property type="molecule type" value="Genomic_DNA"/>
</dbReference>
<evidence type="ECO:0000313" key="1">
    <source>
        <dbReference type="EMBL" id="GKT51902.1"/>
    </source>
</evidence>
<dbReference type="GO" id="GO:0005634">
    <property type="term" value="C:nucleus"/>
    <property type="evidence" value="ECO:0007669"/>
    <property type="project" value="InterPro"/>
</dbReference>
<organism evidence="1 2">
    <name type="scientific">Colletotrichum spaethianum</name>
    <dbReference type="NCBI Taxonomy" id="700344"/>
    <lineage>
        <taxon>Eukaryota</taxon>
        <taxon>Fungi</taxon>
        <taxon>Dikarya</taxon>
        <taxon>Ascomycota</taxon>
        <taxon>Pezizomycotina</taxon>
        <taxon>Sordariomycetes</taxon>
        <taxon>Hypocreomycetidae</taxon>
        <taxon>Glomerellales</taxon>
        <taxon>Glomerellaceae</taxon>
        <taxon>Colletotrichum</taxon>
        <taxon>Colletotrichum spaethianum species complex</taxon>
    </lineage>
</organism>
<dbReference type="Proteomes" id="UP001055115">
    <property type="component" value="Unassembled WGS sequence"/>
</dbReference>
<dbReference type="AlphaFoldDB" id="A0AA37US37"/>
<dbReference type="Pfam" id="PF09462">
    <property type="entry name" value="Mus7"/>
    <property type="match status" value="1"/>
</dbReference>
<dbReference type="GeneID" id="73332885"/>
<keyword evidence="2" id="KW-1185">Reference proteome</keyword>
<gene>
    <name evidence="1" type="ORF">ColSpa_12083</name>
</gene>
<protein>
    <submittedName>
        <fullName evidence="1">Protein mms22</fullName>
    </submittedName>
</protein>
<name>A0AA37US37_9PEZI</name>
<evidence type="ECO:0000313" key="2">
    <source>
        <dbReference type="Proteomes" id="UP001055115"/>
    </source>
</evidence>
<accession>A0AA37US37</accession>
<proteinExistence type="predicted"/>
<dbReference type="GO" id="GO:0035361">
    <property type="term" value="C:Cul8-RING ubiquitin ligase complex"/>
    <property type="evidence" value="ECO:0007669"/>
    <property type="project" value="TreeGrafter"/>
</dbReference>